<dbReference type="InterPro" id="IPR050713">
    <property type="entry name" value="RTP_Phos/Ushers"/>
</dbReference>
<dbReference type="PROSITE" id="PS50853">
    <property type="entry name" value="FN3"/>
    <property type="match status" value="1"/>
</dbReference>
<evidence type="ECO:0000313" key="6">
    <source>
        <dbReference type="EMBL" id="MEE4544145.1"/>
    </source>
</evidence>
<evidence type="ECO:0000259" key="5">
    <source>
        <dbReference type="PROSITE" id="PS50853"/>
    </source>
</evidence>
<dbReference type="RefSeq" id="WP_330797135.1">
    <property type="nucleotide sequence ID" value="NZ_JAZEWV010000015.1"/>
</dbReference>
<dbReference type="EMBL" id="JAZEWV010000015">
    <property type="protein sequence ID" value="MEE4544145.1"/>
    <property type="molecule type" value="Genomic_DNA"/>
</dbReference>
<evidence type="ECO:0000259" key="4">
    <source>
        <dbReference type="PROSITE" id="PS50022"/>
    </source>
</evidence>
<accession>A0ABU7PEA3</accession>
<dbReference type="InterPro" id="IPR003961">
    <property type="entry name" value="FN3_dom"/>
</dbReference>
<dbReference type="CDD" id="cd00063">
    <property type="entry name" value="FN3"/>
    <property type="match status" value="1"/>
</dbReference>
<comment type="caution">
    <text evidence="6">The sequence shown here is derived from an EMBL/GenBank/DDBJ whole genome shotgun (WGS) entry which is preliminary data.</text>
</comment>
<feature type="domain" description="Fibronectin type-III" evidence="5">
    <location>
        <begin position="428"/>
        <end position="517"/>
    </location>
</feature>
<keyword evidence="2" id="KW-0624">Polysaccharide degradation</keyword>
<reference evidence="6 7" key="1">
    <citation type="submission" date="2023-12" db="EMBL/GenBank/DDBJ databases">
        <title>Streptomyces sp. V4-01.</title>
        <authorList>
            <person name="Somphong A."/>
            <person name="Phongsopitanun W."/>
        </authorList>
    </citation>
    <scope>NUCLEOTIDE SEQUENCE [LARGE SCALE GENOMIC DNA]</scope>
    <source>
        <strain evidence="6 7">V4-01</strain>
    </source>
</reference>
<keyword evidence="3" id="KW-0732">Signal</keyword>
<evidence type="ECO:0000256" key="2">
    <source>
        <dbReference type="ARBA" id="ARBA00023326"/>
    </source>
</evidence>
<dbReference type="PANTHER" id="PTHR46957:SF3">
    <property type="entry name" value="CYTOKINE RECEPTOR"/>
    <property type="match status" value="1"/>
</dbReference>
<name>A0ABU7PEA3_9ACTN</name>
<dbReference type="InterPro" id="IPR036116">
    <property type="entry name" value="FN3_sf"/>
</dbReference>
<dbReference type="PROSITE" id="PS51318">
    <property type="entry name" value="TAT"/>
    <property type="match status" value="1"/>
</dbReference>
<dbReference type="Gene3D" id="2.60.40.10">
    <property type="entry name" value="Immunoglobulins"/>
    <property type="match status" value="1"/>
</dbReference>
<dbReference type="SMART" id="SM00060">
    <property type="entry name" value="FN3"/>
    <property type="match status" value="1"/>
</dbReference>
<sequence length="659" mass="69499">MGVTRRTFLQAAVAATAAGSLGAVAETALAGPASAAGSPAGDVVGKVTVGYQGWFACVGDGAPINGWWHWTQNWGQSPSPSNTGIKCWPDMREYTHGYQTAYANLGNGQPATLFSSYDQQTVDTHFQWMKTYGIDTAALQRFNPTGGEGPTRDAMAQKVRNSAEAKGVKFHVMYDVTGWTGMQSEIKADWTNKMKAHTASSAYAVQNGKPVVCIWGFGFNDDNHPFSTDACLDVINWFKSQGCYVIGGVPREWRTGGAGTRTGYSDVYHAFHMLSPWMVGAIGNAGDSDNAYTTYTVGDEADCAAHGIDYQPCVLPGDVSGRQRAHGDFMWRQFYNVVRAGAQGVYISMFDEFNEGNQIAKTAESQAWTPTNSGFLALDEDGTACSSDYYLRLTGDGGRMLKGQIALTATRPTQPVVSGGGDTTPPTAPANLHATAHTSSSVSLAWNAATDNVGVTGYRVLRVDGSTSTQAGTATGTSLTVTGLAPSTAYTFDVVALDAAGGVSQPSNQVSVTTDAASSTTDLALHKATSESSHTQVYGSGNAVDGDPNSYWESANNAFPQWLQVDLGAATAVRRIVLTLPPSTAWGARTQTLSVQGSTDGSGFTQLLAPAGRTFDPASGNSVTLTLPSTVTTRYVRLNITANTGWPAGQISQFQVYAA</sequence>
<dbReference type="InterPro" id="IPR006311">
    <property type="entry name" value="TAT_signal"/>
</dbReference>
<dbReference type="PANTHER" id="PTHR46957">
    <property type="entry name" value="CYTOKINE RECEPTOR"/>
    <property type="match status" value="1"/>
</dbReference>
<evidence type="ECO:0000256" key="3">
    <source>
        <dbReference type="SAM" id="SignalP"/>
    </source>
</evidence>
<dbReference type="InterPro" id="IPR008979">
    <property type="entry name" value="Galactose-bd-like_sf"/>
</dbReference>
<dbReference type="Gene3D" id="2.60.120.260">
    <property type="entry name" value="Galactose-binding domain-like"/>
    <property type="match status" value="1"/>
</dbReference>
<dbReference type="InterPro" id="IPR000421">
    <property type="entry name" value="FA58C"/>
</dbReference>
<dbReference type="CDD" id="cd11576">
    <property type="entry name" value="GH99_GH71_like_2"/>
    <property type="match status" value="1"/>
</dbReference>
<gene>
    <name evidence="6" type="ORF">V2S66_19475</name>
</gene>
<dbReference type="Gene3D" id="3.20.20.80">
    <property type="entry name" value="Glycosidases"/>
    <property type="match status" value="1"/>
</dbReference>
<dbReference type="SUPFAM" id="SSF49785">
    <property type="entry name" value="Galactose-binding domain-like"/>
    <property type="match status" value="1"/>
</dbReference>
<dbReference type="InterPro" id="IPR013783">
    <property type="entry name" value="Ig-like_fold"/>
</dbReference>
<keyword evidence="1" id="KW-0378">Hydrolase</keyword>
<keyword evidence="7" id="KW-1185">Reference proteome</keyword>
<keyword evidence="1" id="KW-0326">Glycosidase</keyword>
<evidence type="ECO:0000256" key="1">
    <source>
        <dbReference type="ARBA" id="ARBA00023295"/>
    </source>
</evidence>
<dbReference type="Proteomes" id="UP001344658">
    <property type="component" value="Unassembled WGS sequence"/>
</dbReference>
<dbReference type="Pfam" id="PF00754">
    <property type="entry name" value="F5_F8_type_C"/>
    <property type="match status" value="1"/>
</dbReference>
<protein>
    <submittedName>
        <fullName evidence="6">Discoidin domain-containing protein</fullName>
    </submittedName>
</protein>
<dbReference type="PROSITE" id="PS50022">
    <property type="entry name" value="FA58C_3"/>
    <property type="match status" value="1"/>
</dbReference>
<feature type="signal peptide" evidence="3">
    <location>
        <begin position="1"/>
        <end position="25"/>
    </location>
</feature>
<proteinExistence type="predicted"/>
<dbReference type="SUPFAM" id="SSF49265">
    <property type="entry name" value="Fibronectin type III"/>
    <property type="match status" value="1"/>
</dbReference>
<evidence type="ECO:0000313" key="7">
    <source>
        <dbReference type="Proteomes" id="UP001344658"/>
    </source>
</evidence>
<feature type="chain" id="PRO_5046630705" evidence="3">
    <location>
        <begin position="26"/>
        <end position="659"/>
    </location>
</feature>
<keyword evidence="2" id="KW-0119">Carbohydrate metabolism</keyword>
<feature type="domain" description="F5/8 type C" evidence="4">
    <location>
        <begin position="503"/>
        <end position="659"/>
    </location>
</feature>
<organism evidence="6 7">
    <name type="scientific">Actinacidiphila polyblastidii</name>
    <dbReference type="NCBI Taxonomy" id="3110430"/>
    <lineage>
        <taxon>Bacteria</taxon>
        <taxon>Bacillati</taxon>
        <taxon>Actinomycetota</taxon>
        <taxon>Actinomycetes</taxon>
        <taxon>Kitasatosporales</taxon>
        <taxon>Streptomycetaceae</taxon>
        <taxon>Actinacidiphila</taxon>
    </lineage>
</organism>
<dbReference type="SMART" id="SM00231">
    <property type="entry name" value="FA58C"/>
    <property type="match status" value="1"/>
</dbReference>
<dbReference type="Pfam" id="PF00041">
    <property type="entry name" value="fn3"/>
    <property type="match status" value="1"/>
</dbReference>